<comment type="subcellular location">
    <subcellularLocation>
        <location evidence="1">Cell membrane</location>
        <topology evidence="1">Multi-pass membrane protein</topology>
    </subcellularLocation>
</comment>
<keyword evidence="6" id="KW-0378">Hydrolase</keyword>
<keyword evidence="2" id="KW-0813">Transport</keyword>
<evidence type="ECO:0000259" key="13">
    <source>
        <dbReference type="PROSITE" id="PS50990"/>
    </source>
</evidence>
<evidence type="ECO:0000256" key="8">
    <source>
        <dbReference type="ARBA" id="ARBA00022989"/>
    </source>
</evidence>
<dbReference type="Proteomes" id="UP000019464">
    <property type="component" value="Unassembled WGS sequence"/>
</dbReference>
<feature type="transmembrane region" description="Helical" evidence="10">
    <location>
        <begin position="302"/>
        <end position="318"/>
    </location>
</feature>
<dbReference type="GO" id="GO:0015421">
    <property type="term" value="F:ABC-type oligopeptide transporter activity"/>
    <property type="evidence" value="ECO:0007669"/>
    <property type="project" value="TreeGrafter"/>
</dbReference>
<dbReference type="GO" id="GO:0006508">
    <property type="term" value="P:proteolysis"/>
    <property type="evidence" value="ECO:0007669"/>
    <property type="project" value="InterPro"/>
</dbReference>
<evidence type="ECO:0000256" key="4">
    <source>
        <dbReference type="ARBA" id="ARBA00022692"/>
    </source>
</evidence>
<evidence type="ECO:0000256" key="6">
    <source>
        <dbReference type="ARBA" id="ARBA00022801"/>
    </source>
</evidence>
<evidence type="ECO:0000259" key="12">
    <source>
        <dbReference type="PROSITE" id="PS50929"/>
    </source>
</evidence>
<reference evidence="14 15" key="2">
    <citation type="journal article" date="2015" name="Syst. Appl. Microbiol.">
        <title>Nitrincola nitratireducens sp. nov. isolated from a haloalkaline crater lake.</title>
        <authorList>
            <person name="Singh A."/>
            <person name="Vaidya B."/>
            <person name="Tanuku N.R."/>
            <person name="Pinnaka A.K."/>
        </authorList>
    </citation>
    <scope>NUCLEOTIDE SEQUENCE [LARGE SCALE GENOMIC DNA]</scope>
    <source>
        <strain evidence="14 15">AK23</strain>
    </source>
</reference>
<evidence type="ECO:0000256" key="3">
    <source>
        <dbReference type="ARBA" id="ARBA00022475"/>
    </source>
</evidence>
<dbReference type="InterPro" id="IPR027417">
    <property type="entry name" value="P-loop_NTPase"/>
</dbReference>
<dbReference type="FunFam" id="3.40.50.300:FF:000299">
    <property type="entry name" value="ABC transporter ATP-binding protein/permease"/>
    <property type="match status" value="1"/>
</dbReference>
<dbReference type="GO" id="GO:0008233">
    <property type="term" value="F:peptidase activity"/>
    <property type="evidence" value="ECO:0007669"/>
    <property type="project" value="InterPro"/>
</dbReference>
<dbReference type="Gene3D" id="3.40.50.300">
    <property type="entry name" value="P-loop containing nucleotide triphosphate hydrolases"/>
    <property type="match status" value="1"/>
</dbReference>
<evidence type="ECO:0000256" key="7">
    <source>
        <dbReference type="ARBA" id="ARBA00022840"/>
    </source>
</evidence>
<keyword evidence="7" id="KW-0067">ATP-binding</keyword>
<accession>W9V3P1</accession>
<feature type="transmembrane region" description="Helical" evidence="10">
    <location>
        <begin position="201"/>
        <end position="218"/>
    </location>
</feature>
<name>W9V3P1_9GAMM</name>
<evidence type="ECO:0000313" key="14">
    <source>
        <dbReference type="EMBL" id="EXJ11556.1"/>
    </source>
</evidence>
<dbReference type="InterPro" id="IPR003593">
    <property type="entry name" value="AAA+_ATPase"/>
</dbReference>
<gene>
    <name evidence="14" type="primary">apxIB_2</name>
    <name evidence="14" type="ORF">D791_01688</name>
</gene>
<dbReference type="PROSITE" id="PS50929">
    <property type="entry name" value="ABC_TM1F"/>
    <property type="match status" value="1"/>
</dbReference>
<dbReference type="InterPro" id="IPR036640">
    <property type="entry name" value="ABC1_TM_sf"/>
</dbReference>
<evidence type="ECO:0000256" key="1">
    <source>
        <dbReference type="ARBA" id="ARBA00004651"/>
    </source>
</evidence>
<feature type="domain" description="ABC transporter" evidence="11">
    <location>
        <begin position="479"/>
        <end position="714"/>
    </location>
</feature>
<dbReference type="CDD" id="cd03245">
    <property type="entry name" value="ABCC_bacteriocin_exporters"/>
    <property type="match status" value="1"/>
</dbReference>
<dbReference type="STRING" id="1229521.D791_01688"/>
<dbReference type="PATRIC" id="fig|1229521.3.peg.1715"/>
<sequence>MSTTAASENRGGILVDCLLIICKHHDRALSRESAIAGLPLEKGILTPSVFPRSAKRADLSSRFSNTALHSILPEMLPAILILKKDNACVLLEINQESKTAKVIFPQINSSKALTVPISKLESGYTGNVIYVKPELQFDKRAPEIKQLKERHWFWSVIKDNRRIYRDVILSAIMINLFAIAMPLFIMNVYDRVVPNHATDTLWVLSAGVFLVLCSDLVLKLMRSWFIDLAASRADIKLSSSIMERVLGMKLVNRPASSGSFASNVQSFESIRSFIGSMTVVSLVDLPFVAFFAIIIAIIGWPLVLPILFGATLILLYALSAQSKMHKLSEDSMRAGAMRNATLVESISNIETLKCFGGESKIQSIWEKTTQFLSRNTSQMRLIASSITSGAQWVQHSVAVCIIIIGVYMIIDGQLTQGGLIAAYLLSSRAMAPISQAAGLLSQYHNAATAMQSLNDLMERPVERPAGKNWVSRPRLKGDIEFKNVSFRYPDDERLALSRVSFKIKAGEHVAILGRNGSGKSTLEKLILGLYEPESGAVLVDGVDIRQIDPAELRRDIGYVPQDIALFFGSLKDNIITSSSNATDEEIIQSANISGLAPFINAHPAGFDMPVGEKGQLLSGGQRQAVAIARAVINNPPLLLLDEPTGSLDHSSEEYIKQNLQTFGQNKTMIIITHRTSLLALADRIIVIDGGMIMADGPKNDVMEALRQGRVGSAS</sequence>
<dbReference type="InterPro" id="IPR005074">
    <property type="entry name" value="Peptidase_C39"/>
</dbReference>
<feature type="domain" description="Peptidase C39" evidence="13">
    <location>
        <begin position="6"/>
        <end position="131"/>
    </location>
</feature>
<dbReference type="PROSITE" id="PS50893">
    <property type="entry name" value="ABC_TRANSPORTER_2"/>
    <property type="match status" value="1"/>
</dbReference>
<organism evidence="14 15">
    <name type="scientific">Nitrincola nitratireducens</name>
    <dbReference type="NCBI Taxonomy" id="1229521"/>
    <lineage>
        <taxon>Bacteria</taxon>
        <taxon>Pseudomonadati</taxon>
        <taxon>Pseudomonadota</taxon>
        <taxon>Gammaproteobacteria</taxon>
        <taxon>Oceanospirillales</taxon>
        <taxon>Oceanospirillaceae</taxon>
        <taxon>Nitrincola</taxon>
    </lineage>
</organism>
<evidence type="ECO:0000259" key="11">
    <source>
        <dbReference type="PROSITE" id="PS50893"/>
    </source>
</evidence>
<dbReference type="RefSeq" id="WP_036509858.1">
    <property type="nucleotide sequence ID" value="NZ_AONB01000006.1"/>
</dbReference>
<evidence type="ECO:0000256" key="5">
    <source>
        <dbReference type="ARBA" id="ARBA00022741"/>
    </source>
</evidence>
<feature type="transmembrane region" description="Helical" evidence="10">
    <location>
        <begin position="167"/>
        <end position="189"/>
    </location>
</feature>
<feature type="transmembrane region" description="Helical" evidence="10">
    <location>
        <begin position="273"/>
        <end position="296"/>
    </location>
</feature>
<keyword evidence="9 10" id="KW-0472">Membrane</keyword>
<dbReference type="Gene3D" id="3.90.70.10">
    <property type="entry name" value="Cysteine proteinases"/>
    <property type="match status" value="1"/>
</dbReference>
<dbReference type="InterPro" id="IPR039421">
    <property type="entry name" value="Type_1_exporter"/>
</dbReference>
<dbReference type="InterPro" id="IPR017871">
    <property type="entry name" value="ABC_transporter-like_CS"/>
</dbReference>
<comment type="caution">
    <text evidence="14">The sequence shown here is derived from an EMBL/GenBank/DDBJ whole genome shotgun (WGS) entry which is preliminary data.</text>
</comment>
<dbReference type="PROSITE" id="PS00211">
    <property type="entry name" value="ABC_TRANSPORTER_1"/>
    <property type="match status" value="1"/>
</dbReference>
<feature type="domain" description="ABC transmembrane type-1" evidence="12">
    <location>
        <begin position="167"/>
        <end position="445"/>
    </location>
</feature>
<reference evidence="15" key="1">
    <citation type="submission" date="2012-11" db="EMBL/GenBank/DDBJ databases">
        <authorList>
            <person name="Singh A."/>
            <person name="Pinnaka A.K."/>
            <person name="Vaidya B."/>
        </authorList>
    </citation>
    <scope>NUCLEOTIDE SEQUENCE [LARGE SCALE GENOMIC DNA]</scope>
    <source>
        <strain evidence="15">AK23</strain>
    </source>
</reference>
<feature type="transmembrane region" description="Helical" evidence="10">
    <location>
        <begin position="392"/>
        <end position="410"/>
    </location>
</feature>
<dbReference type="GO" id="GO:0005886">
    <property type="term" value="C:plasma membrane"/>
    <property type="evidence" value="ECO:0007669"/>
    <property type="project" value="UniProtKB-SubCell"/>
</dbReference>
<keyword evidence="4 10" id="KW-0812">Transmembrane</keyword>
<evidence type="ECO:0000313" key="15">
    <source>
        <dbReference type="Proteomes" id="UP000019464"/>
    </source>
</evidence>
<dbReference type="NCBIfam" id="TIGR03375">
    <property type="entry name" value="type_I_sec_LssB"/>
    <property type="match status" value="1"/>
</dbReference>
<keyword evidence="3" id="KW-1003">Cell membrane</keyword>
<dbReference type="InterPro" id="IPR017750">
    <property type="entry name" value="ATPase_T1SS"/>
</dbReference>
<evidence type="ECO:0000256" key="9">
    <source>
        <dbReference type="ARBA" id="ARBA00023136"/>
    </source>
</evidence>
<dbReference type="PANTHER" id="PTHR43394">
    <property type="entry name" value="ATP-DEPENDENT PERMEASE MDL1, MITOCHONDRIAL"/>
    <property type="match status" value="1"/>
</dbReference>
<dbReference type="PROSITE" id="PS50990">
    <property type="entry name" value="PEPTIDASE_C39"/>
    <property type="match status" value="1"/>
</dbReference>
<dbReference type="Pfam" id="PF00005">
    <property type="entry name" value="ABC_tran"/>
    <property type="match status" value="1"/>
</dbReference>
<dbReference type="InterPro" id="IPR003439">
    <property type="entry name" value="ABC_transporter-like_ATP-bd"/>
</dbReference>
<evidence type="ECO:0000256" key="2">
    <source>
        <dbReference type="ARBA" id="ARBA00022448"/>
    </source>
</evidence>
<dbReference type="PANTHER" id="PTHR43394:SF1">
    <property type="entry name" value="ATP-BINDING CASSETTE SUB-FAMILY B MEMBER 10, MITOCHONDRIAL"/>
    <property type="match status" value="1"/>
</dbReference>
<dbReference type="CDD" id="cd18587">
    <property type="entry name" value="ABC_6TM_LapB_like"/>
    <property type="match status" value="1"/>
</dbReference>
<proteinExistence type="predicted"/>
<keyword evidence="8 10" id="KW-1133">Transmembrane helix</keyword>
<keyword evidence="15" id="KW-1185">Reference proteome</keyword>
<dbReference type="OrthoDB" id="9806127at2"/>
<dbReference type="InterPro" id="IPR011527">
    <property type="entry name" value="ABC1_TM_dom"/>
</dbReference>
<protein>
    <submittedName>
        <fullName evidence="14">RTX-I toxin determinant B</fullName>
    </submittedName>
</protein>
<dbReference type="EMBL" id="AONB01000006">
    <property type="protein sequence ID" value="EXJ11556.1"/>
    <property type="molecule type" value="Genomic_DNA"/>
</dbReference>
<keyword evidence="5" id="KW-0547">Nucleotide-binding</keyword>
<dbReference type="Gene3D" id="1.20.1560.10">
    <property type="entry name" value="ABC transporter type 1, transmembrane domain"/>
    <property type="match status" value="1"/>
</dbReference>
<dbReference type="SMART" id="SM00382">
    <property type="entry name" value="AAA"/>
    <property type="match status" value="1"/>
</dbReference>
<dbReference type="SUPFAM" id="SSF90123">
    <property type="entry name" value="ABC transporter transmembrane region"/>
    <property type="match status" value="1"/>
</dbReference>
<dbReference type="GO" id="GO:0016887">
    <property type="term" value="F:ATP hydrolysis activity"/>
    <property type="evidence" value="ECO:0007669"/>
    <property type="project" value="InterPro"/>
</dbReference>
<evidence type="ECO:0000256" key="10">
    <source>
        <dbReference type="SAM" id="Phobius"/>
    </source>
</evidence>
<dbReference type="Pfam" id="PF00664">
    <property type="entry name" value="ABC_membrane"/>
    <property type="match status" value="1"/>
</dbReference>
<dbReference type="GO" id="GO:0005524">
    <property type="term" value="F:ATP binding"/>
    <property type="evidence" value="ECO:0007669"/>
    <property type="project" value="UniProtKB-KW"/>
</dbReference>
<dbReference type="AlphaFoldDB" id="W9V3P1"/>
<dbReference type="SUPFAM" id="SSF52540">
    <property type="entry name" value="P-loop containing nucleoside triphosphate hydrolases"/>
    <property type="match status" value="1"/>
</dbReference>